<proteinExistence type="predicted"/>
<sequence>MTMRDSPSLRTATGFGETFRDLDSLLFVCAVLTGLDRAALVRPEGESLFNFHIVGAAEEDDEEEAEDVYAPPVLSGLDVAFSHLHFETFGDPGPSQSQLRSGRVVTNAVSLSQQIQVERVSYQSPLEIVLSLAQQAAQYPGGWTGAFTVGVVGTGVLVANRAVKLWENISNARKKHSEANKAAIEARELKARARRDTEAEVSTKEFEARIREAEAREREAAAKLKESEVDLMLAAHNVVRSDVELLRTFYEAETLTPAALLRNVDQAAASLASIESMKVVEE</sequence>
<gene>
    <name evidence="1" type="ORF">K6L26_23945</name>
</gene>
<evidence type="ECO:0000313" key="1">
    <source>
        <dbReference type="EMBL" id="QZH65026.1"/>
    </source>
</evidence>
<name>A0ACD1FD93_MYCFR</name>
<reference evidence="1" key="1">
    <citation type="submission" date="2021-07" db="EMBL/GenBank/DDBJ databases">
        <title>Complete Genome Sequences of Mycobacterium farcinogenes Isolated from Clinical Specimens from Patients in Thailand.</title>
        <authorList>
            <person name="Sodsai P."/>
        </authorList>
    </citation>
    <scope>NUCLEOTIDE SEQUENCE</scope>
    <source>
        <strain evidence="1">BKK/CU-MFGFA-001</strain>
    </source>
</reference>
<protein>
    <submittedName>
        <fullName evidence="1">Uncharacterized protein</fullName>
    </submittedName>
</protein>
<accession>A0ACD1FD93</accession>
<evidence type="ECO:0000313" key="2">
    <source>
        <dbReference type="Proteomes" id="UP000825598"/>
    </source>
</evidence>
<dbReference type="EMBL" id="CP081673">
    <property type="protein sequence ID" value="QZH65026.1"/>
    <property type="molecule type" value="Genomic_DNA"/>
</dbReference>
<keyword evidence="2" id="KW-1185">Reference proteome</keyword>
<dbReference type="Proteomes" id="UP000825598">
    <property type="component" value="Chromosome"/>
</dbReference>
<organism evidence="1 2">
    <name type="scientific">Mycolicibacterium farcinogenes</name>
    <name type="common">Mycobacterium farcinogenes</name>
    <dbReference type="NCBI Taxonomy" id="1802"/>
    <lineage>
        <taxon>Bacteria</taxon>
        <taxon>Bacillati</taxon>
        <taxon>Actinomycetota</taxon>
        <taxon>Actinomycetes</taxon>
        <taxon>Mycobacteriales</taxon>
        <taxon>Mycobacteriaceae</taxon>
        <taxon>Mycolicibacterium</taxon>
    </lineage>
</organism>